<organism evidence="2">
    <name type="scientific">Leptolyngbya boryana CZ1</name>
    <dbReference type="NCBI Taxonomy" id="3060204"/>
    <lineage>
        <taxon>Bacteria</taxon>
        <taxon>Bacillati</taxon>
        <taxon>Cyanobacteriota</taxon>
        <taxon>Cyanophyceae</taxon>
        <taxon>Leptolyngbyales</taxon>
        <taxon>Leptolyngbyaceae</taxon>
        <taxon>Leptolyngbya group</taxon>
        <taxon>Leptolyngbya</taxon>
    </lineage>
</organism>
<protein>
    <submittedName>
        <fullName evidence="2">Glycosyltransferase family 4 protein</fullName>
    </submittedName>
</protein>
<evidence type="ECO:0000259" key="1">
    <source>
        <dbReference type="Pfam" id="PF00534"/>
    </source>
</evidence>
<dbReference type="GO" id="GO:0016757">
    <property type="term" value="F:glycosyltransferase activity"/>
    <property type="evidence" value="ECO:0007669"/>
    <property type="project" value="InterPro"/>
</dbReference>
<dbReference type="CDD" id="cd03802">
    <property type="entry name" value="GT4_AviGT4-like"/>
    <property type="match status" value="1"/>
</dbReference>
<dbReference type="InterPro" id="IPR001296">
    <property type="entry name" value="Glyco_trans_1"/>
</dbReference>
<name>A0AA97ARQ7_LEPBY</name>
<feature type="domain" description="Glycosyl transferase family 1" evidence="1">
    <location>
        <begin position="186"/>
        <end position="322"/>
    </location>
</feature>
<dbReference type="Gene3D" id="3.40.50.2000">
    <property type="entry name" value="Glycogen Phosphorylase B"/>
    <property type="match status" value="2"/>
</dbReference>
<dbReference type="PANTHER" id="PTHR45947:SF3">
    <property type="entry name" value="SULFOQUINOVOSYL TRANSFERASE SQD2"/>
    <property type="match status" value="1"/>
</dbReference>
<dbReference type="AlphaFoldDB" id="A0AA97ARQ7"/>
<dbReference type="SUPFAM" id="SSF53756">
    <property type="entry name" value="UDP-Glycosyltransferase/glycogen phosphorylase"/>
    <property type="match status" value="1"/>
</dbReference>
<reference evidence="2" key="2">
    <citation type="submission" date="2023-07" db="EMBL/GenBank/DDBJ databases">
        <authorList>
            <person name="Bai X.-H."/>
            <person name="Wang H.-H."/>
            <person name="Wang J."/>
            <person name="Ma M.-Y."/>
            <person name="Hu H.-H."/>
            <person name="Song Z.-L."/>
            <person name="Ma H.-G."/>
            <person name="Fan Y."/>
            <person name="Du C.-Y."/>
            <person name="Xu J.-C."/>
        </authorList>
    </citation>
    <scope>NUCLEOTIDE SEQUENCE</scope>
    <source>
        <strain evidence="2">CZ1</strain>
    </source>
</reference>
<dbReference type="Pfam" id="PF00534">
    <property type="entry name" value="Glycos_transf_1"/>
    <property type="match status" value="1"/>
</dbReference>
<reference evidence="2" key="1">
    <citation type="journal article" date="2023" name="Plants (Basel)">
        <title>Genomic Analysis of Leptolyngbya boryana CZ1 Reveals Efficient Carbon Fixation Modules.</title>
        <authorList>
            <person name="Bai X."/>
            <person name="Wang H."/>
            <person name="Cheng W."/>
            <person name="Wang J."/>
            <person name="Ma M."/>
            <person name="Hu H."/>
            <person name="Song Z."/>
            <person name="Ma H."/>
            <person name="Fan Y."/>
            <person name="Du C."/>
            <person name="Xu J."/>
        </authorList>
    </citation>
    <scope>NUCLEOTIDE SEQUENCE</scope>
    <source>
        <strain evidence="2">CZ1</strain>
    </source>
</reference>
<dbReference type="EMBL" id="CP130144">
    <property type="protein sequence ID" value="WNZ44350.1"/>
    <property type="molecule type" value="Genomic_DNA"/>
</dbReference>
<evidence type="ECO:0000313" key="2">
    <source>
        <dbReference type="EMBL" id="WNZ44350.1"/>
    </source>
</evidence>
<dbReference type="RefSeq" id="WP_316426476.1">
    <property type="nucleotide sequence ID" value="NZ_CP130144.1"/>
</dbReference>
<dbReference type="InterPro" id="IPR050194">
    <property type="entry name" value="Glycosyltransferase_grp1"/>
</dbReference>
<gene>
    <name evidence="2" type="ORF">Q2T42_21320</name>
</gene>
<dbReference type="PANTHER" id="PTHR45947">
    <property type="entry name" value="SULFOQUINOVOSYL TRANSFERASE SQD2"/>
    <property type="match status" value="1"/>
</dbReference>
<proteinExistence type="predicted"/>
<sequence>MGRSTLKLLLLSTPVGAIGSGLGGGVELTLTNIARSLIALNHSVTVVAPEGSVLEGIPLIQIPGHLQITAQSQGRDALVTLPANSVLGNMWNYARQVQNDYDMIMNFAYDWLPFYLTPFFDCAIAHLVSMGSLTDAMDQIIEQVASSFPTTIAVHSLAQAETFRFKDACFNLKNGFDLTQYQFNPTPKHQLAWVGRIAPEKGLEDAVAAIEKAGIPLKIWGVIQDESYWQSIQANYPNAAIEYCGFLPTQDLQKALGESQALLMTPRWVEAFGNVAIEALACGVPVIAYRRGGPAEIVKDGKTGWLVEPDSIEGLVSAIAKLDHIDRAVCRQDAELEYSLSAMGNRLEIWLDRIVQSRNSTFGCA</sequence>
<accession>A0AA97ARQ7</accession>